<gene>
    <name evidence="1" type="ORF">DCO56_00380</name>
</gene>
<evidence type="ECO:0000313" key="1">
    <source>
        <dbReference type="EMBL" id="PUV25487.1"/>
    </source>
</evidence>
<organism evidence="1 2">
    <name type="scientific">Sphingobacterium athyrii</name>
    <dbReference type="NCBI Taxonomy" id="2152717"/>
    <lineage>
        <taxon>Bacteria</taxon>
        <taxon>Pseudomonadati</taxon>
        <taxon>Bacteroidota</taxon>
        <taxon>Sphingobacteriia</taxon>
        <taxon>Sphingobacteriales</taxon>
        <taxon>Sphingobacteriaceae</taxon>
        <taxon>Sphingobacterium</taxon>
    </lineage>
</organism>
<protein>
    <submittedName>
        <fullName evidence="1">Uncharacterized protein</fullName>
    </submittedName>
</protein>
<dbReference type="OrthoDB" id="703281at2"/>
<dbReference type="AlphaFoldDB" id="A0A363NXM1"/>
<keyword evidence="2" id="KW-1185">Reference proteome</keyword>
<comment type="caution">
    <text evidence="1">The sequence shown here is derived from an EMBL/GenBank/DDBJ whole genome shotgun (WGS) entry which is preliminary data.</text>
</comment>
<dbReference type="Proteomes" id="UP000250831">
    <property type="component" value="Unassembled WGS sequence"/>
</dbReference>
<dbReference type="EMBL" id="QCXX01000001">
    <property type="protein sequence ID" value="PUV25487.1"/>
    <property type="molecule type" value="Genomic_DNA"/>
</dbReference>
<evidence type="ECO:0000313" key="2">
    <source>
        <dbReference type="Proteomes" id="UP000250831"/>
    </source>
</evidence>
<accession>A0A363NXM1</accession>
<dbReference type="RefSeq" id="WP_108631810.1">
    <property type="nucleotide sequence ID" value="NZ_QCXX01000001.1"/>
</dbReference>
<name>A0A363NXM1_9SPHI</name>
<reference evidence="1 2" key="1">
    <citation type="submission" date="2018-04" db="EMBL/GenBank/DDBJ databases">
        <title>Sphingobacterium sp. M46 Genome.</title>
        <authorList>
            <person name="Cheng J."/>
            <person name="Li Y."/>
        </authorList>
    </citation>
    <scope>NUCLEOTIDE SEQUENCE [LARGE SCALE GENOMIC DNA]</scope>
    <source>
        <strain evidence="1 2">M46</strain>
    </source>
</reference>
<proteinExistence type="predicted"/>
<sequence length="206" mass="24660">MQIEIDHNFYEIVSWNKDYIQIQGTYSPYRIYAPPYYDIASLKQYIKLNPPVHQEEDQSYSYLENPYYLFKTPYLVKVFSTISPATIELKSSSIRVYQRKNVNTLKLLKAWSMDLLYNELIKMVSYWEEQLDNYAITAVRLSKRSNSYYKIEGNEICFSSRLIDLDKEQLNLIVLAAFCKFSKKTKKESEAIYNLYIPNWREFNVY</sequence>